<keyword evidence="2" id="KW-0812">Transmembrane</keyword>
<reference evidence="4" key="1">
    <citation type="submission" date="2016-07" db="EMBL/GenBank/DDBJ databases">
        <authorList>
            <person name="Florea S."/>
            <person name="Webb J.S."/>
            <person name="Jaromczyk J."/>
            <person name="Schardl C.L."/>
        </authorList>
    </citation>
    <scope>NUCLEOTIDE SEQUENCE [LARGE SCALE GENOMIC DNA]</scope>
    <source>
        <strain evidence="4">KCTC 42131</strain>
    </source>
</reference>
<evidence type="ECO:0000256" key="1">
    <source>
        <dbReference type="SAM" id="MobiDB-lite"/>
    </source>
</evidence>
<name>A0A1E8CGU4_9GAMM</name>
<evidence type="ECO:0000256" key="2">
    <source>
        <dbReference type="SAM" id="Phobius"/>
    </source>
</evidence>
<sequence length="236" mass="25347">MILSDLLLDNEPDERHSPGRHRTLPITLLLSVLAHLALFGIAALAAKRDGSTIEQAVLRPSIQIRFQQPPPTTEAESPADSVDATTPTEPAPPSAAPPSLAPTETIAGEPQRDEPAGNPDLPPTSTQPVPLPSLNDLRTAARNRAEQDRRSRGTHPDCLARERRSGFVDCEEGQNHDFASADVNATYDSLSATLSAQPDQGLTPPSFTRARVKAALDMFDAQLGTTKVKKSIMEVQ</sequence>
<accession>A0A1E8CGU4</accession>
<dbReference type="Proteomes" id="UP000175669">
    <property type="component" value="Unassembled WGS sequence"/>
</dbReference>
<dbReference type="AlphaFoldDB" id="A0A1E8CGU4"/>
<feature type="region of interest" description="Disordered" evidence="1">
    <location>
        <begin position="64"/>
        <end position="134"/>
    </location>
</feature>
<protein>
    <submittedName>
        <fullName evidence="3">Uncharacterized protein</fullName>
    </submittedName>
</protein>
<keyword evidence="2" id="KW-0472">Membrane</keyword>
<gene>
    <name evidence="3" type="ORF">PHACT_13840</name>
</gene>
<organism evidence="3 4">
    <name type="scientific">Pseudohongiella acticola</name>
    <dbReference type="NCBI Taxonomy" id="1524254"/>
    <lineage>
        <taxon>Bacteria</taxon>
        <taxon>Pseudomonadati</taxon>
        <taxon>Pseudomonadota</taxon>
        <taxon>Gammaproteobacteria</taxon>
        <taxon>Pseudomonadales</taxon>
        <taxon>Pseudohongiellaceae</taxon>
        <taxon>Pseudohongiella</taxon>
    </lineage>
</organism>
<dbReference type="EMBL" id="MASR01000002">
    <property type="protein sequence ID" value="OFE11608.1"/>
    <property type="molecule type" value="Genomic_DNA"/>
</dbReference>
<feature type="region of interest" description="Disordered" evidence="1">
    <location>
        <begin position="1"/>
        <end position="21"/>
    </location>
</feature>
<feature type="transmembrane region" description="Helical" evidence="2">
    <location>
        <begin position="26"/>
        <end position="46"/>
    </location>
</feature>
<keyword evidence="4" id="KW-1185">Reference proteome</keyword>
<comment type="caution">
    <text evidence="3">The sequence shown here is derived from an EMBL/GenBank/DDBJ whole genome shotgun (WGS) entry which is preliminary data.</text>
</comment>
<evidence type="ECO:0000313" key="3">
    <source>
        <dbReference type="EMBL" id="OFE11608.1"/>
    </source>
</evidence>
<proteinExistence type="predicted"/>
<keyword evidence="2" id="KW-1133">Transmembrane helix</keyword>
<evidence type="ECO:0000313" key="4">
    <source>
        <dbReference type="Proteomes" id="UP000175669"/>
    </source>
</evidence>
<feature type="compositionally biased region" description="Pro residues" evidence="1">
    <location>
        <begin position="89"/>
        <end position="100"/>
    </location>
</feature>